<feature type="region of interest" description="Disordered" evidence="1">
    <location>
        <begin position="311"/>
        <end position="346"/>
    </location>
</feature>
<protein>
    <submittedName>
        <fullName evidence="2">Uncharacterized protein</fullName>
    </submittedName>
</protein>
<organism evidence="2">
    <name type="scientific">Timema monikensis</name>
    <dbReference type="NCBI Taxonomy" id="170555"/>
    <lineage>
        <taxon>Eukaryota</taxon>
        <taxon>Metazoa</taxon>
        <taxon>Ecdysozoa</taxon>
        <taxon>Arthropoda</taxon>
        <taxon>Hexapoda</taxon>
        <taxon>Insecta</taxon>
        <taxon>Pterygota</taxon>
        <taxon>Neoptera</taxon>
        <taxon>Polyneoptera</taxon>
        <taxon>Phasmatodea</taxon>
        <taxon>Timematodea</taxon>
        <taxon>Timematoidea</taxon>
        <taxon>Timematidae</taxon>
        <taxon>Timema</taxon>
    </lineage>
</organism>
<gene>
    <name evidence="2" type="ORF">TMSB3V08_LOCUS2448</name>
</gene>
<proteinExistence type="predicted"/>
<evidence type="ECO:0000313" key="2">
    <source>
        <dbReference type="EMBL" id="CAD7425541.1"/>
    </source>
</evidence>
<evidence type="ECO:0000256" key="1">
    <source>
        <dbReference type="SAM" id="MobiDB-lite"/>
    </source>
</evidence>
<sequence length="403" mass="44999">MTLGVGRIPDSPGVRAVAYQAKGPGFSFPYPGLPSSTLLSVAGAVGPNGYRQLLRNYSSLRAPTQGLHPGRGREKFAPRFNTRSGCMPMWVLTPLVALGMRSVDSDPSPTLLTPVICSQIPAMYRLIAALFGLVVAATLTHAQFFQPFVSAPLSFGSPQSLLRQQPPTHFQIAEDRTDMFLSVPQDPSKPSLQHRAVVLNSEAESRLPSNLQNPFYKDPRITAALAKESWFTPGEEQVREREAEKIPRSKIYSIIKNAGFVRRQSSTSIDGRFLSKYVEANTNKDGYFATRRHILKSFLSVPTFLEKVNKRKESRKNHLRDPSLDSSPDPSTTCGPDKTKRIPVSRYHKESLALDRNHAREEFYSALARDSNIVSTDVLSHPLTRRIITQQTQQQKRDFILLI</sequence>
<dbReference type="AlphaFoldDB" id="A0A7R9HMJ3"/>
<accession>A0A7R9HMJ3</accession>
<dbReference type="EMBL" id="OB792983">
    <property type="protein sequence ID" value="CAD7425541.1"/>
    <property type="molecule type" value="Genomic_DNA"/>
</dbReference>
<reference evidence="2" key="1">
    <citation type="submission" date="2020-11" db="EMBL/GenBank/DDBJ databases">
        <authorList>
            <person name="Tran Van P."/>
        </authorList>
    </citation>
    <scope>NUCLEOTIDE SEQUENCE</scope>
</reference>
<name>A0A7R9HMJ3_9NEOP</name>